<dbReference type="InterPro" id="IPR001647">
    <property type="entry name" value="HTH_TetR"/>
</dbReference>
<feature type="domain" description="HTH tetR-type" evidence="3">
    <location>
        <begin position="7"/>
        <end position="67"/>
    </location>
</feature>
<dbReference type="PROSITE" id="PS50977">
    <property type="entry name" value="HTH_TETR_2"/>
    <property type="match status" value="1"/>
</dbReference>
<dbReference type="Gene3D" id="1.10.357.10">
    <property type="entry name" value="Tetracycline Repressor, domain 2"/>
    <property type="match status" value="1"/>
</dbReference>
<reference evidence="5" key="1">
    <citation type="submission" date="2023-07" db="EMBL/GenBank/DDBJ databases">
        <title>30 novel species of actinomycetes from the DSMZ collection.</title>
        <authorList>
            <person name="Nouioui I."/>
        </authorList>
    </citation>
    <scope>NUCLEOTIDE SEQUENCE [LARGE SCALE GENOMIC DNA]</scope>
    <source>
        <strain evidence="5">DSM 44915</strain>
    </source>
</reference>
<evidence type="ECO:0000313" key="5">
    <source>
        <dbReference type="Proteomes" id="UP001183410"/>
    </source>
</evidence>
<comment type="caution">
    <text evidence="4">The sequence shown here is derived from an EMBL/GenBank/DDBJ whole genome shotgun (WGS) entry which is preliminary data.</text>
</comment>
<evidence type="ECO:0000256" key="1">
    <source>
        <dbReference type="ARBA" id="ARBA00023125"/>
    </source>
</evidence>
<keyword evidence="5" id="KW-1185">Reference proteome</keyword>
<dbReference type="InterPro" id="IPR041583">
    <property type="entry name" value="TetR_C_31"/>
</dbReference>
<dbReference type="PANTHER" id="PTHR30055:SF231">
    <property type="entry name" value="TRANSCRIPTIONAL REGULATORY PROTEIN (PROBABLY DEOR-FAMILY)-RELATED"/>
    <property type="match status" value="1"/>
</dbReference>
<dbReference type="InterPro" id="IPR009057">
    <property type="entry name" value="Homeodomain-like_sf"/>
</dbReference>
<dbReference type="Pfam" id="PF00440">
    <property type="entry name" value="TetR_N"/>
    <property type="match status" value="1"/>
</dbReference>
<dbReference type="SUPFAM" id="SSF46689">
    <property type="entry name" value="Homeodomain-like"/>
    <property type="match status" value="1"/>
</dbReference>
<evidence type="ECO:0000259" key="3">
    <source>
        <dbReference type="PROSITE" id="PS50977"/>
    </source>
</evidence>
<sequence length="195" mass="20920">MARRYDPERRERIVAAAVRVLEHRGIGGLTHRAVAAEAQVPLGSTTYHFDGGDALLVAALERVNADWLGALERWITEVAAPARDAGAPLGDHVVALLDDWLGPRRAATELLYELYFAGLQRPALRPLAAHCLDEMVRLVEPLAGDPATARAAIALLDGMVIQQLLSGRRQSPDEVRATLGRLFPGTGSRPGPGTG</sequence>
<organism evidence="4 5">
    <name type="scientific">Streptomyces chisholmiae</name>
    <dbReference type="NCBI Taxonomy" id="3075540"/>
    <lineage>
        <taxon>Bacteria</taxon>
        <taxon>Bacillati</taxon>
        <taxon>Actinomycetota</taxon>
        <taxon>Actinomycetes</taxon>
        <taxon>Kitasatosporales</taxon>
        <taxon>Streptomycetaceae</taxon>
        <taxon>Streptomyces</taxon>
    </lineage>
</organism>
<dbReference type="SUPFAM" id="SSF48498">
    <property type="entry name" value="Tetracyclin repressor-like, C-terminal domain"/>
    <property type="match status" value="1"/>
</dbReference>
<accession>A0ABU2JJG4</accession>
<gene>
    <name evidence="4" type="ORF">RM844_02345</name>
</gene>
<proteinExistence type="predicted"/>
<dbReference type="RefSeq" id="WP_311664073.1">
    <property type="nucleotide sequence ID" value="NZ_JAVREO010000001.1"/>
</dbReference>
<dbReference type="EMBL" id="JAVREO010000001">
    <property type="protein sequence ID" value="MDT0265124.1"/>
    <property type="molecule type" value="Genomic_DNA"/>
</dbReference>
<dbReference type="InterPro" id="IPR036271">
    <property type="entry name" value="Tet_transcr_reg_TetR-rel_C_sf"/>
</dbReference>
<evidence type="ECO:0000313" key="4">
    <source>
        <dbReference type="EMBL" id="MDT0265124.1"/>
    </source>
</evidence>
<keyword evidence="1 2" id="KW-0238">DNA-binding</keyword>
<name>A0ABU2JJG4_9ACTN</name>
<feature type="DNA-binding region" description="H-T-H motif" evidence="2">
    <location>
        <begin position="30"/>
        <end position="49"/>
    </location>
</feature>
<dbReference type="Proteomes" id="UP001183410">
    <property type="component" value="Unassembled WGS sequence"/>
</dbReference>
<dbReference type="PANTHER" id="PTHR30055">
    <property type="entry name" value="HTH-TYPE TRANSCRIPTIONAL REGULATOR RUTR"/>
    <property type="match status" value="1"/>
</dbReference>
<evidence type="ECO:0000256" key="2">
    <source>
        <dbReference type="PROSITE-ProRule" id="PRU00335"/>
    </source>
</evidence>
<protein>
    <submittedName>
        <fullName evidence="4">TetR family transcriptional regulator</fullName>
    </submittedName>
</protein>
<dbReference type="Pfam" id="PF17940">
    <property type="entry name" value="TetR_C_31"/>
    <property type="match status" value="1"/>
</dbReference>
<dbReference type="InterPro" id="IPR050109">
    <property type="entry name" value="HTH-type_TetR-like_transc_reg"/>
</dbReference>